<name>A0AAW6ANX8_CLOSY</name>
<feature type="binding site" evidence="6">
    <location>
        <position position="28"/>
    </location>
    <ligand>
        <name>substrate</name>
    </ligand>
</feature>
<proteinExistence type="inferred from homology"/>
<keyword evidence="5 6" id="KW-0119">Carbohydrate metabolism</keyword>
<dbReference type="InterPro" id="IPR023064">
    <property type="entry name" value="D-ribose_pyranase"/>
</dbReference>
<dbReference type="InterPro" id="IPR007721">
    <property type="entry name" value="RbsD_FucU"/>
</dbReference>
<evidence type="ECO:0000256" key="3">
    <source>
        <dbReference type="ARBA" id="ARBA00022490"/>
    </source>
</evidence>
<comment type="caution">
    <text evidence="7">The sequence shown here is derived from an EMBL/GenBank/DDBJ whole genome shotgun (WGS) entry which is preliminary data.</text>
</comment>
<dbReference type="Pfam" id="PF05025">
    <property type="entry name" value="RbsD_FucU"/>
    <property type="match status" value="1"/>
</dbReference>
<gene>
    <name evidence="6 7" type="primary">rbsD</name>
    <name evidence="7" type="ORF">PM006_04190</name>
</gene>
<dbReference type="GO" id="GO:0016872">
    <property type="term" value="F:intramolecular lyase activity"/>
    <property type="evidence" value="ECO:0007669"/>
    <property type="project" value="UniProtKB-UniRule"/>
</dbReference>
<dbReference type="SUPFAM" id="SSF102546">
    <property type="entry name" value="RbsD-like"/>
    <property type="match status" value="1"/>
</dbReference>
<dbReference type="NCBIfam" id="NF008761">
    <property type="entry name" value="PRK11797.1"/>
    <property type="match status" value="1"/>
</dbReference>
<comment type="subunit">
    <text evidence="6">Homodecamer.</text>
</comment>
<evidence type="ECO:0000256" key="4">
    <source>
        <dbReference type="ARBA" id="ARBA00023235"/>
    </source>
</evidence>
<reference evidence="7" key="1">
    <citation type="submission" date="2023-01" db="EMBL/GenBank/DDBJ databases">
        <title>Human gut microbiome strain richness.</title>
        <authorList>
            <person name="Chen-Liaw A."/>
        </authorList>
    </citation>
    <scope>NUCLEOTIDE SEQUENCE</scope>
    <source>
        <strain evidence="7">B1_m1001713B170214d0_201011</strain>
    </source>
</reference>
<comment type="pathway">
    <text evidence="6">Carbohydrate metabolism; D-ribose degradation; D-ribose 5-phosphate from beta-D-ribopyranose: step 1/2.</text>
</comment>
<accession>A0AAW6ANX8</accession>
<feature type="binding site" evidence="6">
    <location>
        <begin position="120"/>
        <end position="122"/>
    </location>
    <ligand>
        <name>substrate</name>
    </ligand>
</feature>
<comment type="subcellular location">
    <subcellularLocation>
        <location evidence="6">Cytoplasm</location>
    </subcellularLocation>
</comment>
<comment type="catalytic activity">
    <reaction evidence="1 6">
        <text>beta-D-ribopyranose = beta-D-ribofuranose</text>
        <dbReference type="Rhea" id="RHEA:25432"/>
        <dbReference type="ChEBI" id="CHEBI:27476"/>
        <dbReference type="ChEBI" id="CHEBI:47002"/>
        <dbReference type="EC" id="5.4.99.62"/>
    </reaction>
</comment>
<evidence type="ECO:0000313" key="7">
    <source>
        <dbReference type="EMBL" id="MDB1999389.1"/>
    </source>
</evidence>
<evidence type="ECO:0000256" key="2">
    <source>
        <dbReference type="ARBA" id="ARBA00012862"/>
    </source>
</evidence>
<comment type="similarity">
    <text evidence="6">Belongs to the RbsD / FucU family. RbsD subfamily.</text>
</comment>
<feature type="active site" description="Proton donor" evidence="6">
    <location>
        <position position="20"/>
    </location>
</feature>
<protein>
    <recommendedName>
        <fullName evidence="2 6">D-ribose pyranase</fullName>
        <ecNumber evidence="2 6">5.4.99.62</ecNumber>
    </recommendedName>
</protein>
<dbReference type="InterPro" id="IPR023750">
    <property type="entry name" value="RbsD-like_sf"/>
</dbReference>
<organism evidence="7 8">
    <name type="scientific">Clostridium symbiosum</name>
    <name type="common">Bacteroides symbiosus</name>
    <dbReference type="NCBI Taxonomy" id="1512"/>
    <lineage>
        <taxon>Bacteria</taxon>
        <taxon>Bacillati</taxon>
        <taxon>Bacillota</taxon>
        <taxon>Clostridia</taxon>
        <taxon>Lachnospirales</taxon>
        <taxon>Lachnospiraceae</taxon>
        <taxon>Otoolea</taxon>
    </lineage>
</organism>
<dbReference type="EC" id="5.4.99.62" evidence="2 6"/>
<comment type="function">
    <text evidence="6">Catalyzes the interconversion of beta-pyran and beta-furan forms of D-ribose.</text>
</comment>
<dbReference type="PANTHER" id="PTHR37831:SF1">
    <property type="entry name" value="D-RIBOSE PYRANASE"/>
    <property type="match status" value="1"/>
</dbReference>
<dbReference type="EMBL" id="JAQLGM010000006">
    <property type="protein sequence ID" value="MDB1999389.1"/>
    <property type="molecule type" value="Genomic_DNA"/>
</dbReference>
<dbReference type="PANTHER" id="PTHR37831">
    <property type="entry name" value="D-RIBOSE PYRANASE"/>
    <property type="match status" value="1"/>
</dbReference>
<dbReference type="GO" id="GO:0005829">
    <property type="term" value="C:cytosol"/>
    <property type="evidence" value="ECO:0007669"/>
    <property type="project" value="TreeGrafter"/>
</dbReference>
<evidence type="ECO:0000256" key="5">
    <source>
        <dbReference type="ARBA" id="ARBA00023277"/>
    </source>
</evidence>
<sequence length="131" mass="14612">MKRTELLNSEISYVISRLGHTQQLTIGDAGLPIPEDVKRIDLALVKGVPGFLQTLDAVLCEMQVEGIILAEEIRERSPEMEAGILKRFPNAKVQYVPHEMFKEKMKESRAVIRTGETTAFANVILVSGVTF</sequence>
<evidence type="ECO:0000256" key="6">
    <source>
        <dbReference type="HAMAP-Rule" id="MF_01661"/>
    </source>
</evidence>
<dbReference type="HAMAP" id="MF_01661">
    <property type="entry name" value="D_rib_pyranase"/>
    <property type="match status" value="1"/>
</dbReference>
<dbReference type="AlphaFoldDB" id="A0AAW6ANX8"/>
<feature type="binding site" evidence="6">
    <location>
        <position position="98"/>
    </location>
    <ligand>
        <name>substrate</name>
    </ligand>
</feature>
<keyword evidence="3 6" id="KW-0963">Cytoplasm</keyword>
<evidence type="ECO:0000313" key="8">
    <source>
        <dbReference type="Proteomes" id="UP001300871"/>
    </source>
</evidence>
<dbReference type="GO" id="GO:0019303">
    <property type="term" value="P:D-ribose catabolic process"/>
    <property type="evidence" value="ECO:0007669"/>
    <property type="project" value="UniProtKB-UniRule"/>
</dbReference>
<dbReference type="GO" id="GO:0062193">
    <property type="term" value="F:D-ribose pyranase activity"/>
    <property type="evidence" value="ECO:0007669"/>
    <property type="project" value="UniProtKB-EC"/>
</dbReference>
<dbReference type="RefSeq" id="WP_054345242.1">
    <property type="nucleotide sequence ID" value="NZ_CACRUA010000029.1"/>
</dbReference>
<dbReference type="Proteomes" id="UP001300871">
    <property type="component" value="Unassembled WGS sequence"/>
</dbReference>
<dbReference type="Gene3D" id="3.40.1650.10">
    <property type="entry name" value="RbsD-like domain"/>
    <property type="match status" value="1"/>
</dbReference>
<keyword evidence="4 6" id="KW-0413">Isomerase</keyword>
<dbReference type="GeneID" id="57967977"/>
<evidence type="ECO:0000256" key="1">
    <source>
        <dbReference type="ARBA" id="ARBA00000223"/>
    </source>
</evidence>
<dbReference type="GO" id="GO:0048029">
    <property type="term" value="F:monosaccharide binding"/>
    <property type="evidence" value="ECO:0007669"/>
    <property type="project" value="InterPro"/>
</dbReference>